<dbReference type="RefSeq" id="WP_085615373.1">
    <property type="nucleotide sequence ID" value="NZ_CAXBPE010000003.1"/>
</dbReference>
<organism evidence="1 2">
    <name type="scientific">Thalassospira alkalitolerans</name>
    <dbReference type="NCBI Taxonomy" id="1293890"/>
    <lineage>
        <taxon>Bacteria</taxon>
        <taxon>Pseudomonadati</taxon>
        <taxon>Pseudomonadota</taxon>
        <taxon>Alphaproteobacteria</taxon>
        <taxon>Rhodospirillales</taxon>
        <taxon>Thalassospiraceae</taxon>
        <taxon>Thalassospira</taxon>
    </lineage>
</organism>
<dbReference type="OrthoDB" id="8449790at2"/>
<proteinExistence type="predicted"/>
<name>A0A1Y2LIB8_9PROT</name>
<dbReference type="Pfam" id="PF06620">
    <property type="entry name" value="DUF1150"/>
    <property type="match status" value="1"/>
</dbReference>
<accession>A0A1Y2LIB8</accession>
<sequence length="89" mass="9687">MSNRITDHDTKEEAHGADQDLDLLSSGDFAMLGIHDFAYVRAMPHAEEESSAIVFGVFTADGTHIASFESCAVANAAIRQHDMDPRSVH</sequence>
<dbReference type="InterPro" id="IPR009531">
    <property type="entry name" value="DUF1150"/>
</dbReference>
<reference evidence="1 2" key="1">
    <citation type="submission" date="2014-03" db="EMBL/GenBank/DDBJ databases">
        <title>The draft genome sequence of Thalassospira alkalitolerans JCM 18968.</title>
        <authorList>
            <person name="Lai Q."/>
            <person name="Shao Z."/>
        </authorList>
    </citation>
    <scope>NUCLEOTIDE SEQUENCE [LARGE SCALE GENOMIC DNA]</scope>
    <source>
        <strain evidence="1 2">JCM 18968</strain>
    </source>
</reference>
<evidence type="ECO:0000313" key="1">
    <source>
        <dbReference type="EMBL" id="OSQ50293.1"/>
    </source>
</evidence>
<dbReference type="AlphaFoldDB" id="A0A1Y2LIB8"/>
<dbReference type="EMBL" id="JFKB01000001">
    <property type="protein sequence ID" value="OSQ50293.1"/>
    <property type="molecule type" value="Genomic_DNA"/>
</dbReference>
<keyword evidence="2" id="KW-1185">Reference proteome</keyword>
<gene>
    <name evidence="1" type="ORF">TALK_02215</name>
</gene>
<comment type="caution">
    <text evidence="1">The sequence shown here is derived from an EMBL/GenBank/DDBJ whole genome shotgun (WGS) entry which is preliminary data.</text>
</comment>
<protein>
    <recommendedName>
        <fullName evidence="3">DUF1150 family protein</fullName>
    </recommendedName>
</protein>
<dbReference type="STRING" id="1293890.TALK_02215"/>
<evidence type="ECO:0000313" key="2">
    <source>
        <dbReference type="Proteomes" id="UP000193396"/>
    </source>
</evidence>
<dbReference type="Proteomes" id="UP000193396">
    <property type="component" value="Unassembled WGS sequence"/>
</dbReference>
<evidence type="ECO:0008006" key="3">
    <source>
        <dbReference type="Google" id="ProtNLM"/>
    </source>
</evidence>